<sequence>MSPQVILVGANPFVRLFDDGEVTVAASVWIVDWSLRGRGNVLVLWHAGRVRVIGENPELAAWVSDDFTRHFPEAEGLDWNRGEVENAAVTIDIDLASGMSVSAADVTIEASGVLDVRGFATDSFDLGGRPHGLSLVLAPVAEAQVHIGGKPVPGTVRREGTPERPSASAFLTAAEVWTGPGTAPA</sequence>
<proteinExistence type="predicted"/>
<evidence type="ECO:0000313" key="1">
    <source>
        <dbReference type="EMBL" id="ADD41357.1"/>
    </source>
</evidence>
<name>D3PX94_STANL</name>
<dbReference type="eggNOG" id="ENOG5031H1D">
    <property type="taxonomic scope" value="Bacteria"/>
</dbReference>
<dbReference type="HOGENOM" id="CLU_1445927_0_0_11"/>
<accession>D3PX94</accession>
<dbReference type="AlphaFoldDB" id="D3PX94"/>
<gene>
    <name evidence="1" type="ordered locus">Snas_1655</name>
</gene>
<reference evidence="1 2" key="1">
    <citation type="journal article" date="2009" name="Stand. Genomic Sci.">
        <title>Complete genome sequence of Stackebrandtia nassauensis type strain (LLR-40K-21).</title>
        <authorList>
            <person name="Munk C."/>
            <person name="Lapidus A."/>
            <person name="Copeland A."/>
            <person name="Jando M."/>
            <person name="Mayilraj S."/>
            <person name="Glavina Del Rio T."/>
            <person name="Nolan M."/>
            <person name="Chen F."/>
            <person name="Lucas S."/>
            <person name="Tice H."/>
            <person name="Cheng J.F."/>
            <person name="Han C."/>
            <person name="Detter J.C."/>
            <person name="Bruce D."/>
            <person name="Goodwin L."/>
            <person name="Chain P."/>
            <person name="Pitluck S."/>
            <person name="Goker M."/>
            <person name="Ovchinikova G."/>
            <person name="Pati A."/>
            <person name="Ivanova N."/>
            <person name="Mavromatis K."/>
            <person name="Chen A."/>
            <person name="Palaniappan K."/>
            <person name="Land M."/>
            <person name="Hauser L."/>
            <person name="Chang Y.J."/>
            <person name="Jeffries C.D."/>
            <person name="Bristow J."/>
            <person name="Eisen J.A."/>
            <person name="Markowitz V."/>
            <person name="Hugenholtz P."/>
            <person name="Kyrpides N.C."/>
            <person name="Klenk H.P."/>
        </authorList>
    </citation>
    <scope>NUCLEOTIDE SEQUENCE [LARGE SCALE GENOMIC DNA]</scope>
    <source>
        <strain evidence="2">DSM 44728 / CIP 108903 / NRRL B-16338 / NBRC 102104 / LLR-40K-21</strain>
    </source>
</reference>
<dbReference type="RefSeq" id="WP_013016928.1">
    <property type="nucleotide sequence ID" value="NC_013947.1"/>
</dbReference>
<protein>
    <submittedName>
        <fullName evidence="1">Uncharacterized protein</fullName>
    </submittedName>
</protein>
<dbReference type="Proteomes" id="UP000000844">
    <property type="component" value="Chromosome"/>
</dbReference>
<dbReference type="KEGG" id="sna:Snas_1655"/>
<dbReference type="EMBL" id="CP001778">
    <property type="protein sequence ID" value="ADD41357.1"/>
    <property type="molecule type" value="Genomic_DNA"/>
</dbReference>
<dbReference type="STRING" id="446470.Snas_1655"/>
<evidence type="ECO:0000313" key="2">
    <source>
        <dbReference type="Proteomes" id="UP000000844"/>
    </source>
</evidence>
<keyword evidence="2" id="KW-1185">Reference proteome</keyword>
<dbReference type="OrthoDB" id="3817406at2"/>
<organism evidence="1 2">
    <name type="scientific">Stackebrandtia nassauensis (strain DSM 44728 / CIP 108903 / NRRL B-16338 / NBRC 102104 / LLR-40K-21)</name>
    <dbReference type="NCBI Taxonomy" id="446470"/>
    <lineage>
        <taxon>Bacteria</taxon>
        <taxon>Bacillati</taxon>
        <taxon>Actinomycetota</taxon>
        <taxon>Actinomycetes</taxon>
        <taxon>Glycomycetales</taxon>
        <taxon>Glycomycetaceae</taxon>
        <taxon>Stackebrandtia</taxon>
    </lineage>
</organism>